<dbReference type="AlphaFoldDB" id="A0A553QQF8"/>
<proteinExistence type="predicted"/>
<accession>A0A553QQF8</accession>
<evidence type="ECO:0000313" key="2">
    <source>
        <dbReference type="EMBL" id="TRY92222.1"/>
    </source>
</evidence>
<keyword evidence="3" id="KW-1185">Reference proteome</keyword>
<comment type="caution">
    <text evidence="2">The sequence shown here is derived from an EMBL/GenBank/DDBJ whole genome shotgun (WGS) entry which is preliminary data.</text>
</comment>
<organism evidence="2 3">
    <name type="scientific">Danionella cerebrum</name>
    <dbReference type="NCBI Taxonomy" id="2873325"/>
    <lineage>
        <taxon>Eukaryota</taxon>
        <taxon>Metazoa</taxon>
        <taxon>Chordata</taxon>
        <taxon>Craniata</taxon>
        <taxon>Vertebrata</taxon>
        <taxon>Euteleostomi</taxon>
        <taxon>Actinopterygii</taxon>
        <taxon>Neopterygii</taxon>
        <taxon>Teleostei</taxon>
        <taxon>Ostariophysi</taxon>
        <taxon>Cypriniformes</taxon>
        <taxon>Danionidae</taxon>
        <taxon>Danioninae</taxon>
        <taxon>Danionella</taxon>
    </lineage>
</organism>
<evidence type="ECO:0000313" key="3">
    <source>
        <dbReference type="Proteomes" id="UP000316079"/>
    </source>
</evidence>
<protein>
    <submittedName>
        <fullName evidence="2">Uncharacterized protein</fullName>
    </submittedName>
</protein>
<gene>
    <name evidence="2" type="ORF">DNTS_023798</name>
</gene>
<sequence>MGVSTTQSHAPRLVNNTNLSESVSLAFVSHAGRRYPRFHARRSLPVSGESVSEVRSWPGTGPSSARCNMSKL</sequence>
<reference evidence="2 3" key="1">
    <citation type="journal article" date="2019" name="Sci. Data">
        <title>Hybrid genome assembly and annotation of Danionella translucida.</title>
        <authorList>
            <person name="Kadobianskyi M."/>
            <person name="Schulze L."/>
            <person name="Schuelke M."/>
            <person name="Judkewitz B."/>
        </authorList>
    </citation>
    <scope>NUCLEOTIDE SEQUENCE [LARGE SCALE GENOMIC DNA]</scope>
    <source>
        <strain evidence="2 3">Bolton</strain>
    </source>
</reference>
<dbReference type="Proteomes" id="UP000316079">
    <property type="component" value="Unassembled WGS sequence"/>
</dbReference>
<feature type="region of interest" description="Disordered" evidence="1">
    <location>
        <begin position="49"/>
        <end position="72"/>
    </location>
</feature>
<name>A0A553QQF8_9TELE</name>
<dbReference type="EMBL" id="SRMA01025647">
    <property type="protein sequence ID" value="TRY92222.1"/>
    <property type="molecule type" value="Genomic_DNA"/>
</dbReference>
<feature type="compositionally biased region" description="Polar residues" evidence="1">
    <location>
        <begin position="61"/>
        <end position="72"/>
    </location>
</feature>
<evidence type="ECO:0000256" key="1">
    <source>
        <dbReference type="SAM" id="MobiDB-lite"/>
    </source>
</evidence>